<protein>
    <submittedName>
        <fullName evidence="5">1-alkyl-2-acetylglycerophosphocholine esterase</fullName>
        <ecNumber evidence="5">3.1.1.47</ecNumber>
    </submittedName>
</protein>
<evidence type="ECO:0000256" key="2">
    <source>
        <dbReference type="ARBA" id="ARBA00022963"/>
    </source>
</evidence>
<keyword evidence="3" id="KW-0443">Lipid metabolism</keyword>
<keyword evidence="1 5" id="KW-0378">Hydrolase</keyword>
<dbReference type="SUPFAM" id="SSF53474">
    <property type="entry name" value="alpha/beta-Hydrolases"/>
    <property type="match status" value="1"/>
</dbReference>
<dbReference type="RefSeq" id="WP_251512783.1">
    <property type="nucleotide sequence ID" value="NZ_CAJVAX010000012.1"/>
</dbReference>
<dbReference type="Pfam" id="PF03403">
    <property type="entry name" value="PAF-AH_p_II"/>
    <property type="match status" value="1"/>
</dbReference>
<feature type="transmembrane region" description="Helical" evidence="4">
    <location>
        <begin position="64"/>
        <end position="82"/>
    </location>
</feature>
<dbReference type="EMBL" id="CAJVAX010000012">
    <property type="protein sequence ID" value="CAG7625520.1"/>
    <property type="molecule type" value="Genomic_DNA"/>
</dbReference>
<dbReference type="PANTHER" id="PTHR10272:SF0">
    <property type="entry name" value="PLATELET-ACTIVATING FACTOR ACETYLHYDROLASE"/>
    <property type="match status" value="1"/>
</dbReference>
<evidence type="ECO:0000256" key="1">
    <source>
        <dbReference type="ARBA" id="ARBA00022801"/>
    </source>
</evidence>
<keyword evidence="4" id="KW-1133">Transmembrane helix</keyword>
<comment type="caution">
    <text evidence="5">The sequence shown here is derived from an EMBL/GenBank/DDBJ whole genome shotgun (WGS) entry which is preliminary data.</text>
</comment>
<name>A0A9W4E712_9ACTN</name>
<dbReference type="Gene3D" id="3.40.50.1820">
    <property type="entry name" value="alpha/beta hydrolase"/>
    <property type="match status" value="1"/>
</dbReference>
<dbReference type="PANTHER" id="PTHR10272">
    <property type="entry name" value="PLATELET-ACTIVATING FACTOR ACETYLHYDROLASE"/>
    <property type="match status" value="1"/>
</dbReference>
<keyword evidence="4" id="KW-0472">Membrane</keyword>
<proteinExistence type="predicted"/>
<dbReference type="InterPro" id="IPR029058">
    <property type="entry name" value="AB_hydrolase_fold"/>
</dbReference>
<feature type="transmembrane region" description="Helical" evidence="4">
    <location>
        <begin position="12"/>
        <end position="31"/>
    </location>
</feature>
<evidence type="ECO:0000256" key="4">
    <source>
        <dbReference type="SAM" id="Phobius"/>
    </source>
</evidence>
<evidence type="ECO:0000256" key="3">
    <source>
        <dbReference type="ARBA" id="ARBA00023098"/>
    </source>
</evidence>
<gene>
    <name evidence="5" type="ORF">SBRY_20166</name>
</gene>
<dbReference type="EC" id="3.1.1.47" evidence="5"/>
<keyword evidence="4" id="KW-0812">Transmembrane</keyword>
<accession>A0A9W4E712</accession>
<feature type="transmembrane region" description="Helical" evidence="4">
    <location>
        <begin position="94"/>
        <end position="118"/>
    </location>
</feature>
<organism evidence="5 6">
    <name type="scientific">Actinacidiphila bryophytorum</name>
    <dbReference type="NCBI Taxonomy" id="1436133"/>
    <lineage>
        <taxon>Bacteria</taxon>
        <taxon>Bacillati</taxon>
        <taxon>Actinomycetota</taxon>
        <taxon>Actinomycetes</taxon>
        <taxon>Kitasatosporales</taxon>
        <taxon>Streptomycetaceae</taxon>
        <taxon>Actinacidiphila</taxon>
    </lineage>
</organism>
<reference evidence="5" key="1">
    <citation type="submission" date="2021-06" db="EMBL/GenBank/DDBJ databases">
        <authorList>
            <person name="Arsene-Ploetze F."/>
        </authorList>
    </citation>
    <scope>NUCLEOTIDE SEQUENCE</scope>
    <source>
        <strain evidence="5">SBRY1</strain>
    </source>
</reference>
<keyword evidence="6" id="KW-1185">Reference proteome</keyword>
<sequence length="483" mass="50487">MTDILPGLQMSFLEILLVCGAAVLALARWFPAAARRPMAFSGAALVVLPSAVLCVAGMRWQSVPVLAGGLLALPFAVAPLLPRRSGRQARRARWWVALPGSAVCLGLIAAGPAAAWALPRPDFPAPSGRYPVGTTVVQWTDMSRPETATADPRDHRVVVVQLWYPAARNTPHARRAPYLGRTRAESRTVSDALAGSVGVPGFVLDGLPQARSRAYLDVPPVPGHQHFPVVLFSPGAGGVRTQNTAWAEELASHGYVVAGLDHPYDSTAVLLDDGRVVRSKLASTSDAAEGAKAAAAATAIRAADLSFVLTELGKMTRGQVPGPLAGRLDVTRAAVTGHSYGGSAALQAARQDPRFAAVIDLDGYPHDPAPAPYHQPALALIHTIGGSTADYHSRITEVLGLSTTTGYRLVIPGSSHLTFTDAPLYLPPYSPIVGGLGRTGSLHTTAGATLAFLDHVLGNAKGDTAQALKPYGNLTVLAPHTAR</sequence>
<evidence type="ECO:0000313" key="5">
    <source>
        <dbReference type="EMBL" id="CAG7625520.1"/>
    </source>
</evidence>
<keyword evidence="2" id="KW-0442">Lipid degradation</keyword>
<dbReference type="GO" id="GO:0003847">
    <property type="term" value="F:1-alkyl-2-acetylglycerophosphocholine esterase activity"/>
    <property type="evidence" value="ECO:0007669"/>
    <property type="project" value="UniProtKB-EC"/>
</dbReference>
<dbReference type="Proteomes" id="UP001153328">
    <property type="component" value="Unassembled WGS sequence"/>
</dbReference>
<feature type="transmembrane region" description="Helical" evidence="4">
    <location>
        <begin position="38"/>
        <end position="58"/>
    </location>
</feature>
<dbReference type="AlphaFoldDB" id="A0A9W4E712"/>
<dbReference type="GO" id="GO:0016042">
    <property type="term" value="P:lipid catabolic process"/>
    <property type="evidence" value="ECO:0007669"/>
    <property type="project" value="UniProtKB-KW"/>
</dbReference>
<evidence type="ECO:0000313" key="6">
    <source>
        <dbReference type="Proteomes" id="UP001153328"/>
    </source>
</evidence>